<keyword evidence="2" id="KW-1185">Reference proteome</keyword>
<dbReference type="RefSeq" id="WP_171681280.1">
    <property type="nucleotide sequence ID" value="NZ_JABGBN010000018.1"/>
</dbReference>
<organism evidence="1 2">
    <name type="scientific">Pelistega suis</name>
    <dbReference type="NCBI Taxonomy" id="1631957"/>
    <lineage>
        <taxon>Bacteria</taxon>
        <taxon>Pseudomonadati</taxon>
        <taxon>Pseudomonadota</taxon>
        <taxon>Betaproteobacteria</taxon>
        <taxon>Burkholderiales</taxon>
        <taxon>Alcaligenaceae</taxon>
        <taxon>Pelistega</taxon>
    </lineage>
</organism>
<dbReference type="EMBL" id="JABGBN010000018">
    <property type="protein sequence ID" value="NOL52600.1"/>
    <property type="molecule type" value="Genomic_DNA"/>
</dbReference>
<dbReference type="AlphaFoldDB" id="A0A849P4T4"/>
<sequence>MLSYSTDMSQNIANGALQVSTKGAGGTNQLSKGWIEAVTQNLPTEGDVAKAMKIAKRKDLPVKTIMVAVDKSDKTVKIIPVKIPNKSK</sequence>
<accession>A0A849P4T4</accession>
<gene>
    <name evidence="1" type="ORF">HKX39_10560</name>
</gene>
<name>A0A849P4T4_9BURK</name>
<comment type="caution">
    <text evidence="1">The sequence shown here is derived from an EMBL/GenBank/DDBJ whole genome shotgun (WGS) entry which is preliminary data.</text>
</comment>
<protein>
    <submittedName>
        <fullName evidence="1">Uncharacterized protein</fullName>
    </submittedName>
</protein>
<proteinExistence type="predicted"/>
<reference evidence="1 2" key="1">
    <citation type="submission" date="2020-05" db="EMBL/GenBank/DDBJ databases">
        <authorList>
            <person name="Niu N."/>
        </authorList>
    </citation>
    <scope>NUCLEOTIDE SEQUENCE [LARGE SCALE GENOMIC DNA]</scope>
    <source>
        <strain evidence="1 2">3340-03</strain>
    </source>
</reference>
<evidence type="ECO:0000313" key="2">
    <source>
        <dbReference type="Proteomes" id="UP000537862"/>
    </source>
</evidence>
<dbReference type="Proteomes" id="UP000537862">
    <property type="component" value="Unassembled WGS sequence"/>
</dbReference>
<evidence type="ECO:0000313" key="1">
    <source>
        <dbReference type="EMBL" id="NOL52600.1"/>
    </source>
</evidence>